<feature type="region of interest" description="Disordered" evidence="3">
    <location>
        <begin position="498"/>
        <end position="526"/>
    </location>
</feature>
<dbReference type="InterPro" id="IPR017961">
    <property type="entry name" value="DNA_pol_Y-fam_little_finger"/>
</dbReference>
<feature type="compositionally biased region" description="Acidic residues" evidence="3">
    <location>
        <begin position="1"/>
        <end position="13"/>
    </location>
</feature>
<dbReference type="FunFam" id="3.40.1170.60:FF:000021">
    <property type="entry name" value="DNA polymerase IV"/>
    <property type="match status" value="1"/>
</dbReference>
<dbReference type="Pfam" id="PF00817">
    <property type="entry name" value="IMS"/>
    <property type="match status" value="1"/>
</dbReference>
<dbReference type="Gene3D" id="3.30.70.270">
    <property type="match status" value="1"/>
</dbReference>
<dbReference type="Proteomes" id="UP001347796">
    <property type="component" value="Unassembled WGS sequence"/>
</dbReference>
<name>A0AAN8JL53_PATCE</name>
<gene>
    <name evidence="5" type="ORF">SNE40_012147</name>
</gene>
<feature type="domain" description="UmuC" evidence="4">
    <location>
        <begin position="57"/>
        <end position="273"/>
    </location>
</feature>
<comment type="caution">
    <text evidence="5">The sequence shown here is derived from an EMBL/GenBank/DDBJ whole genome shotgun (WGS) entry which is preliminary data.</text>
</comment>
<feature type="region of interest" description="Disordered" evidence="3">
    <location>
        <begin position="566"/>
        <end position="589"/>
    </location>
</feature>
<dbReference type="GO" id="GO:0003684">
    <property type="term" value="F:damaged DNA binding"/>
    <property type="evidence" value="ECO:0007669"/>
    <property type="project" value="InterPro"/>
</dbReference>
<dbReference type="AlphaFoldDB" id="A0AAN8JL53"/>
<feature type="region of interest" description="Disordered" evidence="3">
    <location>
        <begin position="1"/>
        <end position="22"/>
    </location>
</feature>
<dbReference type="PANTHER" id="PTHR46404:SF1">
    <property type="entry name" value="DNA POLYMERASE IOTA"/>
    <property type="match status" value="1"/>
</dbReference>
<dbReference type="InterPro" id="IPR001126">
    <property type="entry name" value="UmuC"/>
</dbReference>
<dbReference type="PANTHER" id="PTHR46404">
    <property type="entry name" value="DNA POLYMERASE IOTA"/>
    <property type="match status" value="1"/>
</dbReference>
<organism evidence="5 6">
    <name type="scientific">Patella caerulea</name>
    <name type="common">Rayed Mediterranean limpet</name>
    <dbReference type="NCBI Taxonomy" id="87958"/>
    <lineage>
        <taxon>Eukaryota</taxon>
        <taxon>Metazoa</taxon>
        <taxon>Spiralia</taxon>
        <taxon>Lophotrochozoa</taxon>
        <taxon>Mollusca</taxon>
        <taxon>Gastropoda</taxon>
        <taxon>Patellogastropoda</taxon>
        <taxon>Patelloidea</taxon>
        <taxon>Patellidae</taxon>
        <taxon>Patella</taxon>
    </lineage>
</organism>
<dbReference type="SUPFAM" id="SSF56672">
    <property type="entry name" value="DNA/RNA polymerases"/>
    <property type="match status" value="1"/>
</dbReference>
<dbReference type="Pfam" id="PF21999">
    <property type="entry name" value="IMS_HHH_1"/>
    <property type="match status" value="1"/>
</dbReference>
<protein>
    <recommendedName>
        <fullName evidence="4">UmuC domain-containing protein</fullName>
    </recommendedName>
</protein>
<comment type="similarity">
    <text evidence="1">Belongs to the DNA polymerase type-Y family.</text>
</comment>
<dbReference type="EMBL" id="JAZGQO010000008">
    <property type="protein sequence ID" value="KAK6179896.1"/>
    <property type="molecule type" value="Genomic_DNA"/>
</dbReference>
<dbReference type="PIRSF" id="PIRSF036603">
    <property type="entry name" value="DPol_eta"/>
    <property type="match status" value="1"/>
</dbReference>
<evidence type="ECO:0000259" key="4">
    <source>
        <dbReference type="PROSITE" id="PS50173"/>
    </source>
</evidence>
<dbReference type="FunFam" id="3.30.1490.100:FF:000003">
    <property type="entry name" value="Polymerase (DNA directed) iota"/>
    <property type="match status" value="1"/>
</dbReference>
<dbReference type="InterPro" id="IPR053848">
    <property type="entry name" value="IMS_HHH_1"/>
</dbReference>
<dbReference type="InterPro" id="IPR043502">
    <property type="entry name" value="DNA/RNA_pol_sf"/>
</dbReference>
<feature type="compositionally biased region" description="Low complexity" evidence="3">
    <location>
        <begin position="570"/>
        <end position="584"/>
    </location>
</feature>
<dbReference type="GO" id="GO:0003887">
    <property type="term" value="F:DNA-directed DNA polymerase activity"/>
    <property type="evidence" value="ECO:0007669"/>
    <property type="project" value="InterPro"/>
</dbReference>
<dbReference type="Pfam" id="PF11799">
    <property type="entry name" value="IMS_C"/>
    <property type="match status" value="1"/>
</dbReference>
<dbReference type="Gene3D" id="3.40.1170.60">
    <property type="match status" value="1"/>
</dbReference>
<accession>A0AAN8JL53</accession>
<evidence type="ECO:0000313" key="5">
    <source>
        <dbReference type="EMBL" id="KAK6179896.1"/>
    </source>
</evidence>
<dbReference type="InterPro" id="IPR036775">
    <property type="entry name" value="DNA_pol_Y-fam_lit_finger_sf"/>
</dbReference>
<dbReference type="PROSITE" id="PS50173">
    <property type="entry name" value="UMUC"/>
    <property type="match status" value="1"/>
</dbReference>
<evidence type="ECO:0000313" key="6">
    <source>
        <dbReference type="Proteomes" id="UP001347796"/>
    </source>
</evidence>
<dbReference type="Gene3D" id="6.10.250.1630">
    <property type="match status" value="2"/>
</dbReference>
<reference evidence="5 6" key="1">
    <citation type="submission" date="2024-01" db="EMBL/GenBank/DDBJ databases">
        <title>The genome of the rayed Mediterranean limpet Patella caerulea (Linnaeus, 1758).</title>
        <authorList>
            <person name="Anh-Thu Weber A."/>
            <person name="Halstead-Nussloch G."/>
        </authorList>
    </citation>
    <scope>NUCLEOTIDE SEQUENCE [LARGE SCALE GENOMIC DNA]</scope>
    <source>
        <strain evidence="5">AATW-2023a</strain>
        <tissue evidence="5">Whole specimen</tissue>
    </source>
</reference>
<sequence>MKDDNDDFSDVEEDWSKPVSLLDDGTCSKTEVSVSPKQSTSVTNKHANIETQHLRTIIHIDMDCFYAQVEMIKNPNLANIPLGIQQKYIIVTCNYPARAVGVTKLMSIKDAKAKCPSLVLVSGEDLTDYRKMSYKISEHLLKYTKKVERLGFDENFLDVSDLVDTRMKEKTHDLVSGYTYGSDDKDINIKEYKQCSCGCSLRLTVGSQIASEIRQSLFQELGITCCAGISYNKLLAKLVAGIHKPNQQTTVFPHQSFQLVNSLPKAQNIPGIGYGMAKRLAGIGVNSVCDLFNCSKDKLVNEVGEQTAILLQHLSAGIDDTPVIQYGLPQSISDEDSHRKLSLMSEVEREIKGLVTNVIKRVEEDGRYPQTLRVTIRKFTSRQDYSNSNRESRQCPISTSLFQHINRDKSVVINSLVDMSLTLFKKMVDITKSFHITLINICVTKFTKVIGENISSFFQPKTWQDEKQVISDIKPVETKVQKQISPVLNRSLTSPTKGIQNFFGSSSSKRKGTSPSELDNKRSKLDANSVSANASLTLEQETEKRLVDLDVDLDVYNQLPEDIKKEILQSQTSHSDSSKSTSKSIHTESKRKRSLDSFFSGKGSVTNKLKTTPAKLFEAQTKVIKSPIQSKHSDNSEASDKELCVSSIISPSSSSSSSSSSKKDNSISTEICDTKVDECNNFIPPNIDKSVFINLPSDIQQELVTEWKHKNKPKISLNSDKQKKTNGILGYFKKK</sequence>
<dbReference type="GO" id="GO:0006281">
    <property type="term" value="P:DNA repair"/>
    <property type="evidence" value="ECO:0007669"/>
    <property type="project" value="InterPro"/>
</dbReference>
<evidence type="ECO:0000256" key="3">
    <source>
        <dbReference type="SAM" id="MobiDB-lite"/>
    </source>
</evidence>
<dbReference type="Gene3D" id="1.10.150.20">
    <property type="entry name" value="5' to 3' exonuclease, C-terminal subdomain"/>
    <property type="match status" value="1"/>
</dbReference>
<proteinExistence type="inferred from homology"/>
<dbReference type="InterPro" id="IPR043128">
    <property type="entry name" value="Rev_trsase/Diguanyl_cyclase"/>
</dbReference>
<evidence type="ECO:0000256" key="1">
    <source>
        <dbReference type="ARBA" id="ARBA00010945"/>
    </source>
</evidence>
<keyword evidence="2" id="KW-0237">DNA synthesis</keyword>
<keyword evidence="6" id="KW-1185">Reference proteome</keyword>
<dbReference type="Gene3D" id="3.30.1490.100">
    <property type="entry name" value="DNA polymerase, Y-family, little finger domain"/>
    <property type="match status" value="1"/>
</dbReference>
<dbReference type="GO" id="GO:0019985">
    <property type="term" value="P:translesion synthesis"/>
    <property type="evidence" value="ECO:0007669"/>
    <property type="project" value="TreeGrafter"/>
</dbReference>
<dbReference type="SUPFAM" id="SSF100879">
    <property type="entry name" value="Lesion bypass DNA polymerase (Y-family), little finger domain"/>
    <property type="match status" value="1"/>
</dbReference>
<evidence type="ECO:0000256" key="2">
    <source>
        <dbReference type="ARBA" id="ARBA00022634"/>
    </source>
</evidence>